<reference evidence="12 13" key="1">
    <citation type="submission" date="2016-07" db="EMBL/GenBank/DDBJ databases">
        <title>Pervasive Adenine N6-methylation of Active Genes in Fungi.</title>
        <authorList>
            <consortium name="DOE Joint Genome Institute"/>
            <person name="Mondo S.J."/>
            <person name="Dannebaum R.O."/>
            <person name="Kuo R.C."/>
            <person name="Labutti K."/>
            <person name="Haridas S."/>
            <person name="Kuo A."/>
            <person name="Salamov A."/>
            <person name="Ahrendt S.R."/>
            <person name="Lipzen A."/>
            <person name="Sullivan W."/>
            <person name="Andreopoulos W.B."/>
            <person name="Clum A."/>
            <person name="Lindquist E."/>
            <person name="Daum C."/>
            <person name="Ramamoorthy G.K."/>
            <person name="Gryganskyi A."/>
            <person name="Culley D."/>
            <person name="Magnuson J.K."/>
            <person name="James T.Y."/>
            <person name="O'Malley M.A."/>
            <person name="Stajich J.E."/>
            <person name="Spatafora J.W."/>
            <person name="Visel A."/>
            <person name="Grigoriev I.V."/>
        </authorList>
    </citation>
    <scope>NUCLEOTIDE SEQUENCE [LARGE SCALE GENOMIC DNA]</scope>
    <source>
        <strain evidence="12 13">12-1054</strain>
    </source>
</reference>
<keyword evidence="7 10" id="KW-1133">Transmembrane helix</keyword>
<dbReference type="GO" id="GO:0034975">
    <property type="term" value="P:protein folding in endoplasmic reticulum"/>
    <property type="evidence" value="ECO:0007669"/>
    <property type="project" value="TreeGrafter"/>
</dbReference>
<evidence type="ECO:0000256" key="10">
    <source>
        <dbReference type="SAM" id="Phobius"/>
    </source>
</evidence>
<dbReference type="AlphaFoldDB" id="A0A1Y2FH92"/>
<evidence type="ECO:0000256" key="1">
    <source>
        <dbReference type="ARBA" id="ARBA00004115"/>
    </source>
</evidence>
<dbReference type="RefSeq" id="XP_040725883.1">
    <property type="nucleotide sequence ID" value="XM_040866920.1"/>
</dbReference>
<dbReference type="InterPro" id="IPR011678">
    <property type="entry name" value="EMC1_C"/>
</dbReference>
<dbReference type="OrthoDB" id="28092at2759"/>
<evidence type="ECO:0000256" key="5">
    <source>
        <dbReference type="ARBA" id="ARBA00022729"/>
    </source>
</evidence>
<comment type="similarity">
    <text evidence="2">Belongs to the EMC1 family.</text>
</comment>
<evidence type="ECO:0000256" key="8">
    <source>
        <dbReference type="ARBA" id="ARBA00023136"/>
    </source>
</evidence>
<dbReference type="Pfam" id="PF07774">
    <property type="entry name" value="EMC1_C"/>
    <property type="match status" value="1"/>
</dbReference>
<protein>
    <recommendedName>
        <fullName evidence="3">ER membrane protein complex subunit 1</fullName>
    </recommendedName>
</protein>
<comment type="caution">
    <text evidence="12">The sequence shown here is derived from an EMBL/GenBank/DDBJ whole genome shotgun (WGS) entry which is preliminary data.</text>
</comment>
<keyword evidence="13" id="KW-1185">Reference proteome</keyword>
<keyword evidence="6" id="KW-0256">Endoplasmic reticulum</keyword>
<sequence length="683" mass="74863">MLGTRAAVKLKPGKAFKQASAHLHNSLERSTMVLQLSDDIGSWAEIYRLDTSATNLYSLPVESSGPSITTLALDDKQSAFVVRVTTKDDSASIKIWSAHDSKELAHKRITLNYTSFLLDWAVAEVSSESNGELAVRVMLSTTDGFFSMLRDDILEWQRDEGLAYTKDVVIVQLPEPVFAKSVFFESSKDVLSNFISRLGRHTATFFSKIQAKGAKSEAGSDVPYRDHFGFRQFAIAVADRGRLWALDSAKGGMVAWTTSMSTQVGAFRSAWLLETSAENDQNVPVIGVMYDLPRKDGVVVWKVNALTGQRLFEKTYAGGKGGVQIASKGPRTLGVLAANDSMTVLATAATNLTDITNSIKALALVTLESKAVVGYGFSASGLNKFETWRFELPEAEVLVGHALQNQYQPIASVGRVLGDRGVLYKFVRRAMNAVLTFNEETQELTATVLDAFTGSVLHQLTHANVGSPRSHPFHVVISENWVAYHYWTDRPTKGYQITITELYEGSRNSRLESADGLPLALSKSFAYNYPISFLSVTDSGQGITSRDLIVGLADGHVTTISRKLLDPRRPLSGKVTTADKEEMLVPYDPVLVVDPKQVLSHTYPVYGMRGATVASTLLESTALICVYGLDIFLTRVSPSMAFDTLSPSFSKAQIILSVVLLFVAIVVTRPMAQSQQLKRRWIG</sequence>
<evidence type="ECO:0000259" key="11">
    <source>
        <dbReference type="Pfam" id="PF07774"/>
    </source>
</evidence>
<evidence type="ECO:0000256" key="2">
    <source>
        <dbReference type="ARBA" id="ARBA00007904"/>
    </source>
</evidence>
<keyword evidence="8 10" id="KW-0472">Membrane</keyword>
<organism evidence="12 13">
    <name type="scientific">Protomyces lactucae-debilis</name>
    <dbReference type="NCBI Taxonomy" id="2754530"/>
    <lineage>
        <taxon>Eukaryota</taxon>
        <taxon>Fungi</taxon>
        <taxon>Dikarya</taxon>
        <taxon>Ascomycota</taxon>
        <taxon>Taphrinomycotina</taxon>
        <taxon>Taphrinomycetes</taxon>
        <taxon>Taphrinales</taxon>
        <taxon>Protomycetaceae</taxon>
        <taxon>Protomyces</taxon>
    </lineage>
</organism>
<dbReference type="GO" id="GO:0072546">
    <property type="term" value="C:EMC complex"/>
    <property type="evidence" value="ECO:0007669"/>
    <property type="project" value="InterPro"/>
</dbReference>
<gene>
    <name evidence="12" type="ORF">BCR37DRAFT_302640</name>
</gene>
<keyword evidence="5" id="KW-0732">Signal</keyword>
<evidence type="ECO:0000256" key="6">
    <source>
        <dbReference type="ARBA" id="ARBA00022824"/>
    </source>
</evidence>
<name>A0A1Y2FH92_PROLT</name>
<dbReference type="OMA" id="INSAEVW"/>
<evidence type="ECO:0000313" key="12">
    <source>
        <dbReference type="EMBL" id="ORY83302.1"/>
    </source>
</evidence>
<dbReference type="PANTHER" id="PTHR21573:SF0">
    <property type="entry name" value="ER MEMBRANE PROTEIN COMPLEX SUBUNIT 1"/>
    <property type="match status" value="1"/>
</dbReference>
<evidence type="ECO:0000256" key="3">
    <source>
        <dbReference type="ARBA" id="ARBA00020824"/>
    </source>
</evidence>
<evidence type="ECO:0000256" key="4">
    <source>
        <dbReference type="ARBA" id="ARBA00022692"/>
    </source>
</evidence>
<dbReference type="EMBL" id="MCFI01000008">
    <property type="protein sequence ID" value="ORY83302.1"/>
    <property type="molecule type" value="Genomic_DNA"/>
</dbReference>
<dbReference type="InterPro" id="IPR026895">
    <property type="entry name" value="EMC1"/>
</dbReference>
<evidence type="ECO:0000313" key="13">
    <source>
        <dbReference type="Proteomes" id="UP000193685"/>
    </source>
</evidence>
<feature type="domain" description="ER membrane protein complex subunit 1 C-terminal" evidence="11">
    <location>
        <begin position="478"/>
        <end position="681"/>
    </location>
</feature>
<dbReference type="Proteomes" id="UP000193685">
    <property type="component" value="Unassembled WGS sequence"/>
</dbReference>
<feature type="transmembrane region" description="Helical" evidence="10">
    <location>
        <begin position="654"/>
        <end position="672"/>
    </location>
</feature>
<evidence type="ECO:0000256" key="7">
    <source>
        <dbReference type="ARBA" id="ARBA00022989"/>
    </source>
</evidence>
<evidence type="ECO:0000256" key="9">
    <source>
        <dbReference type="ARBA" id="ARBA00023180"/>
    </source>
</evidence>
<accession>A0A1Y2FH92</accession>
<dbReference type="GeneID" id="63783519"/>
<keyword evidence="9" id="KW-0325">Glycoprotein</keyword>
<keyword evidence="4 10" id="KW-0812">Transmembrane</keyword>
<dbReference type="PANTHER" id="PTHR21573">
    <property type="entry name" value="ER MEMBRANE PROTEIN COMPLEX SUBUNIT 1"/>
    <property type="match status" value="1"/>
</dbReference>
<comment type="subcellular location">
    <subcellularLocation>
        <location evidence="1">Endoplasmic reticulum membrane</location>
        <topology evidence="1">Single-pass type I membrane protein</topology>
    </subcellularLocation>
</comment>
<dbReference type="STRING" id="56484.A0A1Y2FH92"/>
<proteinExistence type="inferred from homology"/>